<dbReference type="PANTHER" id="PTHR30287">
    <property type="entry name" value="MEMBRANE COMPONENT OF PREDICTED ABC SUPERFAMILY METABOLITE UPTAKE TRANSPORTER"/>
    <property type="match status" value="1"/>
</dbReference>
<evidence type="ECO:0000313" key="10">
    <source>
        <dbReference type="Proteomes" id="UP001301442"/>
    </source>
</evidence>
<feature type="transmembrane region" description="Helical" evidence="6">
    <location>
        <begin position="393"/>
        <end position="410"/>
    </location>
</feature>
<feature type="transmembrane region" description="Helical" evidence="6">
    <location>
        <begin position="416"/>
        <end position="439"/>
    </location>
</feature>
<evidence type="ECO:0000256" key="4">
    <source>
        <dbReference type="ARBA" id="ARBA00022989"/>
    </source>
</evidence>
<feature type="transmembrane region" description="Helical" evidence="6">
    <location>
        <begin position="303"/>
        <end position="326"/>
    </location>
</feature>
<feature type="domain" description="ABC3 transporter permease C-terminal" evidence="7">
    <location>
        <begin position="712"/>
        <end position="824"/>
    </location>
</feature>
<dbReference type="EMBL" id="CP136600">
    <property type="protein sequence ID" value="WOH38502.1"/>
    <property type="molecule type" value="Genomic_DNA"/>
</dbReference>
<proteinExistence type="predicted"/>
<dbReference type="Pfam" id="PF02687">
    <property type="entry name" value="FtsX"/>
    <property type="match status" value="2"/>
</dbReference>
<reference evidence="9 10" key="1">
    <citation type="submission" date="2023-09" db="EMBL/GenBank/DDBJ databases">
        <authorList>
            <person name="Qi X."/>
        </authorList>
    </citation>
    <scope>NUCLEOTIDE SEQUENCE [LARGE SCALE GENOMIC DNA]</scope>
    <source>
        <strain evidence="9 10">S1-1</strain>
    </source>
</reference>
<dbReference type="InterPro" id="IPR038766">
    <property type="entry name" value="Membrane_comp_ABC_pdt"/>
</dbReference>
<feature type="transmembrane region" description="Helical" evidence="6">
    <location>
        <begin position="796"/>
        <end position="822"/>
    </location>
</feature>
<feature type="transmembrane region" description="Helical" evidence="6">
    <location>
        <begin position="21"/>
        <end position="41"/>
    </location>
</feature>
<keyword evidence="3 6" id="KW-0812">Transmembrane</keyword>
<evidence type="ECO:0000256" key="5">
    <source>
        <dbReference type="ARBA" id="ARBA00023136"/>
    </source>
</evidence>
<evidence type="ECO:0000259" key="7">
    <source>
        <dbReference type="Pfam" id="PF02687"/>
    </source>
</evidence>
<feature type="transmembrane region" description="Helical" evidence="6">
    <location>
        <begin position="708"/>
        <end position="731"/>
    </location>
</feature>
<feature type="transmembrane region" description="Helical" evidence="6">
    <location>
        <begin position="752"/>
        <end position="776"/>
    </location>
</feature>
<dbReference type="PANTHER" id="PTHR30287:SF1">
    <property type="entry name" value="INNER MEMBRANE PROTEIN"/>
    <property type="match status" value="1"/>
</dbReference>
<feature type="transmembrane region" description="Helical" evidence="6">
    <location>
        <begin position="256"/>
        <end position="276"/>
    </location>
</feature>
<evidence type="ECO:0000256" key="6">
    <source>
        <dbReference type="SAM" id="Phobius"/>
    </source>
</evidence>
<keyword evidence="5 6" id="KW-0472">Membrane</keyword>
<evidence type="ECO:0000256" key="1">
    <source>
        <dbReference type="ARBA" id="ARBA00004651"/>
    </source>
</evidence>
<accession>A0ABZ0GRE2</accession>
<keyword evidence="10" id="KW-1185">Reference proteome</keyword>
<evidence type="ECO:0000256" key="2">
    <source>
        <dbReference type="ARBA" id="ARBA00022475"/>
    </source>
</evidence>
<comment type="subcellular location">
    <subcellularLocation>
        <location evidence="1">Cell membrane</location>
        <topology evidence="1">Multi-pass membrane protein</topology>
    </subcellularLocation>
</comment>
<gene>
    <name evidence="9" type="ORF">RI844_04565</name>
</gene>
<name>A0ABZ0GRE2_9GAMM</name>
<feature type="domain" description="MacB-like periplasmic core" evidence="8">
    <location>
        <begin position="24"/>
        <end position="198"/>
    </location>
</feature>
<evidence type="ECO:0000313" key="9">
    <source>
        <dbReference type="EMBL" id="WOH38502.1"/>
    </source>
</evidence>
<evidence type="ECO:0000256" key="3">
    <source>
        <dbReference type="ARBA" id="ARBA00022692"/>
    </source>
</evidence>
<keyword evidence="4 6" id="KW-1133">Transmembrane helix</keyword>
<protein>
    <submittedName>
        <fullName evidence="9">FtsX-like permease family protein</fullName>
    </submittedName>
</protein>
<evidence type="ECO:0000259" key="8">
    <source>
        <dbReference type="Pfam" id="PF12704"/>
    </source>
</evidence>
<dbReference type="InterPro" id="IPR003838">
    <property type="entry name" value="ABC3_permease_C"/>
</dbReference>
<dbReference type="Proteomes" id="UP001301442">
    <property type="component" value="Chromosome"/>
</dbReference>
<dbReference type="RefSeq" id="WP_348397271.1">
    <property type="nucleotide sequence ID" value="NZ_CP136600.1"/>
</dbReference>
<sequence>MPIWVKQSLRLFRHELKRGELTIICLAIILAVATVFSLSGFSEQIQSALINKSNSFIASDRVLQSSRPAANEILIKSKELQLNNAEVMLFSSMVFAGDEMQLASVKAVSSSYPLRGELLINDPQSSNVLSKSAPVRGTVWVQADLLEKLDVNIGEKLELGAAEFTIAGTINKEPDASFSVFTQGPRVFINLADVELTQVVQPGSRLTYRYLFSGSADAISQYEQWIKPKISDIQRWYDVKSQQTPLANALTRAEKYLSLASMLGIILAAVAVSVASRRYGQRHQPMVAVFKAMGANRVHIRNLYLLHWTSLSIFSISIGLVIGFALQTFGLSLMSSYLPGTSNSISFYPLLVAMVTGVISAFAFAITPMKMLISTPVLAVIHGFADINTKKTVLGNLPPVIAIFVLLMLFSRDWSLSLALMASGGVIIGILLLFGRLLINTGRAVGSQAGQAFHLAMANLKRRGKQNNVQLVSFTIAINLLLLMLVVRNDLINEWQAQLPVNAPNQFLVNVTKEQVPQVESFLTKHDMNSSELYPIVRGRLTAINEEKLLKKASKEETNKSDQGRQGIGRELNMTWHSTLPKENEVVQGQWFAPNSTSAEVSIESKLAERLEIKLGDQLSFQIGSEQIKLPVTSIREVNWQSMQPNFYMIFSDNVLADFPATFISAMHVPTNKQKLMQTFLSQYPTISVIDVQAMISQLRSVIEQVSLAIEFILALVVIAGSLVLVAQVQASMEERERELAILRTLGAKGSLLKGATVLEFVILGGIAGFMASIAMEIGVYVIQTRVFEMQPSMHLLYWFVGIGLGALFVGLVGLFSCWRLLNLSSLTLIRRTL</sequence>
<keyword evidence="2" id="KW-1003">Cell membrane</keyword>
<feature type="domain" description="ABC3 transporter permease C-terminal" evidence="7">
    <location>
        <begin position="260"/>
        <end position="376"/>
    </location>
</feature>
<dbReference type="Pfam" id="PF12704">
    <property type="entry name" value="MacB_PCD"/>
    <property type="match status" value="1"/>
</dbReference>
<organism evidence="9 10">
    <name type="scientific">Thalassotalea fonticola</name>
    <dbReference type="NCBI Taxonomy" id="3065649"/>
    <lineage>
        <taxon>Bacteria</taxon>
        <taxon>Pseudomonadati</taxon>
        <taxon>Pseudomonadota</taxon>
        <taxon>Gammaproteobacteria</taxon>
        <taxon>Alteromonadales</taxon>
        <taxon>Colwelliaceae</taxon>
        <taxon>Thalassotalea</taxon>
    </lineage>
</organism>
<feature type="transmembrane region" description="Helical" evidence="6">
    <location>
        <begin position="469"/>
        <end position="487"/>
    </location>
</feature>
<feature type="transmembrane region" description="Helical" evidence="6">
    <location>
        <begin position="346"/>
        <end position="366"/>
    </location>
</feature>
<dbReference type="InterPro" id="IPR025857">
    <property type="entry name" value="MacB_PCD"/>
</dbReference>